<evidence type="ECO:0000313" key="3">
    <source>
        <dbReference type="Proteomes" id="UP001139286"/>
    </source>
</evidence>
<evidence type="ECO:0000313" key="2">
    <source>
        <dbReference type="EMBL" id="MCB4809036.1"/>
    </source>
</evidence>
<dbReference type="Proteomes" id="UP001139286">
    <property type="component" value="Unassembled WGS sequence"/>
</dbReference>
<comment type="caution">
    <text evidence="2">The sequence shown here is derived from an EMBL/GenBank/DDBJ whole genome shotgun (WGS) entry which is preliminary data.</text>
</comment>
<dbReference type="RefSeq" id="WP_226696419.1">
    <property type="nucleotide sequence ID" value="NZ_JAJAPX010000005.1"/>
</dbReference>
<organism evidence="2 3">
    <name type="scientific">Neotamlana sargassicola</name>
    <dbReference type="NCBI Taxonomy" id="2883125"/>
    <lineage>
        <taxon>Bacteria</taxon>
        <taxon>Pseudomonadati</taxon>
        <taxon>Bacteroidota</taxon>
        <taxon>Flavobacteriia</taxon>
        <taxon>Flavobacteriales</taxon>
        <taxon>Flavobacteriaceae</taxon>
        <taxon>Neotamlana</taxon>
    </lineage>
</organism>
<gene>
    <name evidence="2" type="ORF">LG651_12325</name>
</gene>
<accession>A0A9X1I726</accession>
<dbReference type="AlphaFoldDB" id="A0A9X1I726"/>
<keyword evidence="1" id="KW-0812">Transmembrane</keyword>
<keyword evidence="1" id="KW-1133">Transmembrane helix</keyword>
<name>A0A9X1I726_9FLAO</name>
<reference evidence="2" key="1">
    <citation type="submission" date="2021-10" db="EMBL/GenBank/DDBJ databases">
        <title>Tamlana sargassums sp. nov., and Tamlana laminarinivorans sp. nov., two new bacteria isolated from the brown alga.</title>
        <authorList>
            <person name="Li J."/>
        </authorList>
    </citation>
    <scope>NUCLEOTIDE SEQUENCE</scope>
    <source>
        <strain evidence="2">62-3</strain>
    </source>
</reference>
<feature type="transmembrane region" description="Helical" evidence="1">
    <location>
        <begin position="37"/>
        <end position="54"/>
    </location>
</feature>
<protein>
    <submittedName>
        <fullName evidence="2">Uncharacterized protein</fullName>
    </submittedName>
</protein>
<keyword evidence="3" id="KW-1185">Reference proteome</keyword>
<proteinExistence type="predicted"/>
<sequence length="55" mass="6350">MKKLIESLFDLFFPHDIDENGNKIENPEGDDSYSTKFFTIVILIIIVIFAFIGLK</sequence>
<keyword evidence="1" id="KW-0472">Membrane</keyword>
<evidence type="ECO:0000256" key="1">
    <source>
        <dbReference type="SAM" id="Phobius"/>
    </source>
</evidence>
<dbReference type="EMBL" id="JAJAPX010000005">
    <property type="protein sequence ID" value="MCB4809036.1"/>
    <property type="molecule type" value="Genomic_DNA"/>
</dbReference>